<dbReference type="InterPro" id="IPR036597">
    <property type="entry name" value="Fido-like_dom_sf"/>
</dbReference>
<dbReference type="AlphaFoldDB" id="A0A179CTE8"/>
<gene>
    <name evidence="2" type="ORF">A3O14_03405</name>
</gene>
<dbReference type="Gene3D" id="1.20.120.1870">
    <property type="entry name" value="Fic/DOC protein, Fido domain"/>
    <property type="match status" value="1"/>
</dbReference>
<organism evidence="2 3">
    <name type="scientific">Ligilactobacillus aviarius</name>
    <dbReference type="NCBI Taxonomy" id="1606"/>
    <lineage>
        <taxon>Bacteria</taxon>
        <taxon>Bacillati</taxon>
        <taxon>Bacillota</taxon>
        <taxon>Bacilli</taxon>
        <taxon>Lactobacillales</taxon>
        <taxon>Lactobacillaceae</taxon>
        <taxon>Ligilactobacillus</taxon>
    </lineage>
</organism>
<sequence>MFREEYLYGPKDKEGLDSLVNQVEQGGFGIDYYYPTILSRATYYWHTIATKQMFFNGNKRTALITALTYLENNGYQFEIYDNKELYNVSLKLARKEMSKDMLFQYIQAHTVLNFEWMESALCIKDDGQR</sequence>
<dbReference type="GO" id="GO:0016301">
    <property type="term" value="F:kinase activity"/>
    <property type="evidence" value="ECO:0007669"/>
    <property type="project" value="InterPro"/>
</dbReference>
<name>A0A179CTE8_9LACO</name>
<feature type="domain" description="Fido" evidence="1">
    <location>
        <begin position="1"/>
        <end position="108"/>
    </location>
</feature>
<dbReference type="Proteomes" id="UP000078520">
    <property type="component" value="Unassembled WGS sequence"/>
</dbReference>
<dbReference type="InterPro" id="IPR053737">
    <property type="entry name" value="Type_II_TA_Toxin"/>
</dbReference>
<dbReference type="PROSITE" id="PS51459">
    <property type="entry name" value="FIDO"/>
    <property type="match status" value="1"/>
</dbReference>
<dbReference type="Pfam" id="PF02661">
    <property type="entry name" value="Fic"/>
    <property type="match status" value="1"/>
</dbReference>
<dbReference type="SUPFAM" id="SSF140931">
    <property type="entry name" value="Fic-like"/>
    <property type="match status" value="1"/>
</dbReference>
<protein>
    <recommendedName>
        <fullName evidence="1">Fido domain-containing protein</fullName>
    </recommendedName>
</protein>
<proteinExistence type="predicted"/>
<evidence type="ECO:0000313" key="3">
    <source>
        <dbReference type="Proteomes" id="UP000078520"/>
    </source>
</evidence>
<dbReference type="InterPro" id="IPR006440">
    <property type="entry name" value="Doc"/>
</dbReference>
<evidence type="ECO:0000313" key="2">
    <source>
        <dbReference type="EMBL" id="OAQ08749.1"/>
    </source>
</evidence>
<reference evidence="3" key="1">
    <citation type="submission" date="2016-03" db="EMBL/GenBank/DDBJ databases">
        <authorList>
            <person name="Johnson T.J."/>
            <person name="Youmans B."/>
            <person name="Case K."/>
            <person name="Noll S."/>
        </authorList>
    </citation>
    <scope>NUCLEOTIDE SEQUENCE [LARGE SCALE GENOMIC DNA]</scope>
    <source>
        <strain evidence="3">UMNLAv8</strain>
    </source>
</reference>
<dbReference type="InterPro" id="IPR003812">
    <property type="entry name" value="Fido"/>
</dbReference>
<dbReference type="EMBL" id="LVKI01000008">
    <property type="protein sequence ID" value="OAQ08749.1"/>
    <property type="molecule type" value="Genomic_DNA"/>
</dbReference>
<dbReference type="NCBIfam" id="TIGR01550">
    <property type="entry name" value="DOC_P1"/>
    <property type="match status" value="1"/>
</dbReference>
<comment type="caution">
    <text evidence="2">The sequence shown here is derived from an EMBL/GenBank/DDBJ whole genome shotgun (WGS) entry which is preliminary data.</text>
</comment>
<accession>A0A179CTE8</accession>
<evidence type="ECO:0000259" key="1">
    <source>
        <dbReference type="PROSITE" id="PS51459"/>
    </source>
</evidence>